<dbReference type="RefSeq" id="XP_010914121.1">
    <property type="nucleotide sequence ID" value="XM_010915819.3"/>
</dbReference>
<evidence type="ECO:0000256" key="3">
    <source>
        <dbReference type="ARBA" id="ARBA00022679"/>
    </source>
</evidence>
<dbReference type="AlphaFoldDB" id="A0A6I9QRX5"/>
<dbReference type="KEGG" id="egu:105039612"/>
<protein>
    <submittedName>
        <fullName evidence="6">Anthocyanidin 3-O-glucosyltransferase 7</fullName>
    </submittedName>
</protein>
<evidence type="ECO:0000313" key="5">
    <source>
        <dbReference type="Proteomes" id="UP000504607"/>
    </source>
</evidence>
<evidence type="ECO:0000256" key="2">
    <source>
        <dbReference type="ARBA" id="ARBA00022676"/>
    </source>
</evidence>
<keyword evidence="3" id="KW-0808">Transferase</keyword>
<dbReference type="OrthoDB" id="5835829at2759"/>
<sequence>MGSTANPHVVFLAFPFGSHAAVLFTVARALATDAAPPGTTFSFLSTARSIASLPTAQPPANIRFYAVGDGLPEGAEAPPTNIEEQIEMFMGAAPENLRVGVEAAVVGSGGAVVSCVVSDAFLWVAAEVAAKAGVLWIPVWTAAAMALYAHLHTDLLRREIGVGQEAIPARADDLLHFIPGLSAVRVRDLPEGIVSGDHEGRFSLLLHRMAQQLPRAAAVATNTFDGVDPLIDADLPAKLPNPLSIGPLHLLAPRPAVPDHYHCLSWLDRHAAATVVYVSFGTVASAPPGELAELADGLEASGVPFLWSLKEAARELLPPGFLDRTKERGLVVSWAPQVEVLGHAAVGAFVTHAGWLSVLEGITSGVVMVCRPFFGDHMMVARAVSHVWRVGMAFEGGAVTKEGLMNALEVVLKGDEGKRMRKRVGELKAVAVQAFEPGGSSKENFYKLLKIITTKML</sequence>
<dbReference type="SUPFAM" id="SSF53756">
    <property type="entry name" value="UDP-Glycosyltransferase/glycogen phosphorylase"/>
    <property type="match status" value="1"/>
</dbReference>
<keyword evidence="4" id="KW-0732">Signal</keyword>
<dbReference type="FunCoup" id="A0A6I9QRX5">
    <property type="interactions" value="879"/>
</dbReference>
<dbReference type="InParanoid" id="A0A6I9QRX5"/>
<dbReference type="Proteomes" id="UP000504607">
    <property type="component" value="Chromosome 2"/>
</dbReference>
<organism evidence="5 6">
    <name type="scientific">Elaeis guineensis var. tenera</name>
    <name type="common">Oil palm</name>
    <dbReference type="NCBI Taxonomy" id="51953"/>
    <lineage>
        <taxon>Eukaryota</taxon>
        <taxon>Viridiplantae</taxon>
        <taxon>Streptophyta</taxon>
        <taxon>Embryophyta</taxon>
        <taxon>Tracheophyta</taxon>
        <taxon>Spermatophyta</taxon>
        <taxon>Magnoliopsida</taxon>
        <taxon>Liliopsida</taxon>
        <taxon>Arecaceae</taxon>
        <taxon>Arecoideae</taxon>
        <taxon>Cocoseae</taxon>
        <taxon>Elaeidinae</taxon>
        <taxon>Elaeis</taxon>
    </lineage>
</organism>
<dbReference type="GeneID" id="105039612"/>
<dbReference type="Pfam" id="PF00201">
    <property type="entry name" value="UDPGT"/>
    <property type="match status" value="1"/>
</dbReference>
<reference evidence="6" key="1">
    <citation type="submission" date="2025-08" db="UniProtKB">
        <authorList>
            <consortium name="RefSeq"/>
        </authorList>
    </citation>
    <scope>IDENTIFICATION</scope>
</reference>
<proteinExistence type="inferred from homology"/>
<evidence type="ECO:0000313" key="6">
    <source>
        <dbReference type="RefSeq" id="XP_010914121.1"/>
    </source>
</evidence>
<evidence type="ECO:0000256" key="4">
    <source>
        <dbReference type="SAM" id="SignalP"/>
    </source>
</evidence>
<comment type="similarity">
    <text evidence="1">Belongs to the UDP-glycosyltransferase family.</text>
</comment>
<dbReference type="FunFam" id="3.40.50.2000:FF:000091">
    <property type="entry name" value="Glycosyltransferase"/>
    <property type="match status" value="1"/>
</dbReference>
<dbReference type="Gene3D" id="3.40.50.2000">
    <property type="entry name" value="Glycogen Phosphorylase B"/>
    <property type="match status" value="2"/>
</dbReference>
<gene>
    <name evidence="6" type="primary">LOC105039612</name>
</gene>
<feature type="chain" id="PRO_5026838713" evidence="4">
    <location>
        <begin position="21"/>
        <end position="457"/>
    </location>
</feature>
<keyword evidence="2" id="KW-0328">Glycosyltransferase</keyword>
<keyword evidence="5" id="KW-1185">Reference proteome</keyword>
<dbReference type="CDD" id="cd03784">
    <property type="entry name" value="GT1_Gtf-like"/>
    <property type="match status" value="1"/>
</dbReference>
<dbReference type="PANTHER" id="PTHR48049:SF65">
    <property type="entry name" value="ANTHOCYANIDIN 3-O-GLUCOSYLTRANSFERASE"/>
    <property type="match status" value="1"/>
</dbReference>
<name>A0A6I9QRX5_ELAGV</name>
<accession>A0A6I9QRX5</accession>
<feature type="signal peptide" evidence="4">
    <location>
        <begin position="1"/>
        <end position="20"/>
    </location>
</feature>
<dbReference type="InterPro" id="IPR002213">
    <property type="entry name" value="UDP_glucos_trans"/>
</dbReference>
<dbReference type="GO" id="GO:0035251">
    <property type="term" value="F:UDP-glucosyltransferase activity"/>
    <property type="evidence" value="ECO:0007669"/>
    <property type="project" value="InterPro"/>
</dbReference>
<dbReference type="InterPro" id="IPR050481">
    <property type="entry name" value="UDP-glycosyltransf_plant"/>
</dbReference>
<dbReference type="PANTHER" id="PTHR48049">
    <property type="entry name" value="GLYCOSYLTRANSFERASE"/>
    <property type="match status" value="1"/>
</dbReference>
<evidence type="ECO:0000256" key="1">
    <source>
        <dbReference type="ARBA" id="ARBA00009995"/>
    </source>
</evidence>